<evidence type="ECO:0000256" key="5">
    <source>
        <dbReference type="ARBA" id="ARBA00022801"/>
    </source>
</evidence>
<sequence>MFIEKPLFAVMLFVLTNAGLHGQDLDSAMPAQKDVRTDTLANGMTYYLFHTDVVANVASYYLVQNVGSVLENEEQLGLAHFLEHMAFKGTHFKGQGLLNTLERAGAVFGRDINAHTSYDETVFHINHIPIADTLINTCLEVLYGWSNNLLLSEQDIDEERRVIVEENRVRQNGRLRIYEKHASSRFHNSIYAQRMPMGSMDVVQNFEYKTLREFYHNWYRTDLQAIVIIGDFKLDDMEERIRNKFSGIPRVKNPKKRDDFNVDENHELIYNLATDKEVATTGINFFIKHCDGTGADTVGDFKSSLIRSMALSMLNSRLKECQQQTDVPFLHTSVKYSKLTRGTKQFSIEIYPKTPDVQQEAFALVIKELNRAVKYGFTDTEIKRAKKKFLKIFEDQRANEDNLSHKDMADLVKRNFLEHKTIPDFTAKNSIVKQLLEQITAMEVHNEFRKLYTKKNQVLLVTGVEGKDNLSRQQAISIMDDAEQDPSITPYVDRSEDQDLIAGVHIEAGKIVRESELDDIGATVIELSNGATVFFKYSDKTKNNICLEAFSYGGKSLLDDKEIPSAALLMHFVEKSGLGQYSAQELEKVLAGKTAGTAIMLSDQSESILGHAVRENAETLLQLVHLRFVSPRWDPEVFQRLKKDLAYTLKIKKEDIGYKINDGLITALYGNKSRRHRIWDRSFVDDLDFNVMQKIYSERFNPASDFKFFIVGDIEIACLRPLLETYIASIPIKNKTSENWKNSEEKWLGRTIKKQVFLAMEEPKASVYIGYRNSMRYSLKNTVLSQTVAAMLQQRFMKTLREAEGGTYGTSVRTSVVRIPKEQAKMTIAFDCNPEMTEKLIGIVYREIEKMSHGHIDTSDLSKTLRSHENSRKTQKNYMDHDMKRLITYVLEGYDMDHPKNHEDVLDSITPKAIQQFAQQMFDGADTFEVIFRPKEKNES</sequence>
<dbReference type="InterPro" id="IPR050626">
    <property type="entry name" value="Peptidase_M16"/>
</dbReference>
<keyword evidence="4" id="KW-0479">Metal-binding</keyword>
<dbReference type="Proteomes" id="UP000502928">
    <property type="component" value="Chromosome"/>
</dbReference>
<gene>
    <name evidence="11" type="ORF">GVT53_04515</name>
</gene>
<protein>
    <submittedName>
        <fullName evidence="11">Insulinase family protein</fullName>
    </submittedName>
</protein>
<evidence type="ECO:0000259" key="10">
    <source>
        <dbReference type="Pfam" id="PF05193"/>
    </source>
</evidence>
<dbReference type="Pfam" id="PF05193">
    <property type="entry name" value="Peptidase_M16_C"/>
    <property type="match status" value="2"/>
</dbReference>
<feature type="domain" description="Peptidase M16 C-terminal" evidence="10">
    <location>
        <begin position="688"/>
        <end position="864"/>
    </location>
</feature>
<evidence type="ECO:0000313" key="12">
    <source>
        <dbReference type="Proteomes" id="UP000502928"/>
    </source>
</evidence>
<keyword evidence="12" id="KW-1185">Reference proteome</keyword>
<proteinExistence type="inferred from homology"/>
<dbReference type="PROSITE" id="PS00143">
    <property type="entry name" value="INSULINASE"/>
    <property type="match status" value="1"/>
</dbReference>
<keyword evidence="5" id="KW-0378">Hydrolase</keyword>
<dbReference type="Gene3D" id="3.30.830.10">
    <property type="entry name" value="Metalloenzyme, LuxS/M16 peptidase-like"/>
    <property type="match status" value="4"/>
</dbReference>
<evidence type="ECO:0000256" key="4">
    <source>
        <dbReference type="ARBA" id="ARBA00022723"/>
    </source>
</evidence>
<dbReference type="GO" id="GO:0006508">
    <property type="term" value="P:proteolysis"/>
    <property type="evidence" value="ECO:0007669"/>
    <property type="project" value="UniProtKB-KW"/>
</dbReference>
<evidence type="ECO:0000313" key="11">
    <source>
        <dbReference type="EMBL" id="QII43965.1"/>
    </source>
</evidence>
<keyword evidence="3" id="KW-0645">Protease</keyword>
<keyword evidence="7" id="KW-0482">Metalloprotease</keyword>
<organism evidence="11 12">
    <name type="scientific">Flagellimonas oceani</name>
    <dbReference type="NCBI Taxonomy" id="2698672"/>
    <lineage>
        <taxon>Bacteria</taxon>
        <taxon>Pseudomonadati</taxon>
        <taxon>Bacteroidota</taxon>
        <taxon>Flavobacteriia</taxon>
        <taxon>Flavobacteriales</taxon>
        <taxon>Flavobacteriaceae</taxon>
        <taxon>Flagellimonas</taxon>
    </lineage>
</organism>
<dbReference type="EMBL" id="CP049616">
    <property type="protein sequence ID" value="QII43965.1"/>
    <property type="molecule type" value="Genomic_DNA"/>
</dbReference>
<evidence type="ECO:0000256" key="7">
    <source>
        <dbReference type="ARBA" id="ARBA00023049"/>
    </source>
</evidence>
<dbReference type="SUPFAM" id="SSF63411">
    <property type="entry name" value="LuxS/MPP-like metallohydrolase"/>
    <property type="match status" value="4"/>
</dbReference>
<evidence type="ECO:0000256" key="2">
    <source>
        <dbReference type="ARBA" id="ARBA00007261"/>
    </source>
</evidence>
<evidence type="ECO:0000256" key="6">
    <source>
        <dbReference type="ARBA" id="ARBA00022833"/>
    </source>
</evidence>
<dbReference type="RefSeq" id="WP_166247626.1">
    <property type="nucleotide sequence ID" value="NZ_CP049616.1"/>
</dbReference>
<dbReference type="Pfam" id="PF00675">
    <property type="entry name" value="Peptidase_M16"/>
    <property type="match status" value="1"/>
</dbReference>
<accession>A0A6G7IZI2</accession>
<comment type="cofactor">
    <cofactor evidence="1">
        <name>Zn(2+)</name>
        <dbReference type="ChEBI" id="CHEBI:29105"/>
    </cofactor>
</comment>
<dbReference type="KEGG" id="mut:GVT53_04515"/>
<dbReference type="InterPro" id="IPR001431">
    <property type="entry name" value="Pept_M16_Zn_BS"/>
</dbReference>
<dbReference type="AlphaFoldDB" id="A0A6G7IZI2"/>
<dbReference type="PANTHER" id="PTHR43690:SF34">
    <property type="entry name" value="ZINC PROTEASE PQQL-LIKE"/>
    <property type="match status" value="1"/>
</dbReference>
<feature type="domain" description="Peptidase M16 N-terminal" evidence="9">
    <location>
        <begin position="55"/>
        <end position="169"/>
    </location>
</feature>
<evidence type="ECO:0000256" key="8">
    <source>
        <dbReference type="RuleBase" id="RU004447"/>
    </source>
</evidence>
<evidence type="ECO:0000256" key="1">
    <source>
        <dbReference type="ARBA" id="ARBA00001947"/>
    </source>
</evidence>
<name>A0A6G7IZI2_9FLAO</name>
<keyword evidence="6" id="KW-0862">Zinc</keyword>
<dbReference type="PANTHER" id="PTHR43690">
    <property type="entry name" value="NARDILYSIN"/>
    <property type="match status" value="1"/>
</dbReference>
<dbReference type="InterPro" id="IPR011249">
    <property type="entry name" value="Metalloenz_LuxS/M16"/>
</dbReference>
<evidence type="ECO:0000256" key="3">
    <source>
        <dbReference type="ARBA" id="ARBA00022670"/>
    </source>
</evidence>
<dbReference type="InterPro" id="IPR011765">
    <property type="entry name" value="Pept_M16_N"/>
</dbReference>
<feature type="domain" description="Peptidase M16 C-terminal" evidence="10">
    <location>
        <begin position="206"/>
        <end position="388"/>
    </location>
</feature>
<reference evidence="11 12" key="1">
    <citation type="submission" date="2020-02" db="EMBL/GenBank/DDBJ databases">
        <title>Complete genome of Muricauda sp. 501str8.</title>
        <authorList>
            <person name="Dong B."/>
            <person name="Zhu S."/>
            <person name="Yang J."/>
            <person name="Chen J."/>
        </authorList>
    </citation>
    <scope>NUCLEOTIDE SEQUENCE [LARGE SCALE GENOMIC DNA]</scope>
    <source>
        <strain evidence="11 12">501str8</strain>
    </source>
</reference>
<dbReference type="GO" id="GO:0046872">
    <property type="term" value="F:metal ion binding"/>
    <property type="evidence" value="ECO:0007669"/>
    <property type="project" value="UniProtKB-KW"/>
</dbReference>
<evidence type="ECO:0000259" key="9">
    <source>
        <dbReference type="Pfam" id="PF00675"/>
    </source>
</evidence>
<comment type="similarity">
    <text evidence="2 8">Belongs to the peptidase M16 family.</text>
</comment>
<dbReference type="GO" id="GO:0004222">
    <property type="term" value="F:metalloendopeptidase activity"/>
    <property type="evidence" value="ECO:0007669"/>
    <property type="project" value="InterPro"/>
</dbReference>
<dbReference type="InterPro" id="IPR007863">
    <property type="entry name" value="Peptidase_M16_C"/>
</dbReference>